<name>A0A0R0AG74_9GAMM</name>
<evidence type="ECO:0000256" key="1">
    <source>
        <dbReference type="SAM" id="Phobius"/>
    </source>
</evidence>
<reference evidence="2 3" key="1">
    <citation type="submission" date="2015-10" db="EMBL/GenBank/DDBJ databases">
        <title>Genome sequencing and analysis of members of genus Stenotrophomonas.</title>
        <authorList>
            <person name="Patil P.P."/>
            <person name="Midha S."/>
            <person name="Patil P.B."/>
        </authorList>
    </citation>
    <scope>NUCLEOTIDE SEQUENCE [LARGE SCALE GENOMIC DNA]</scope>
    <source>
        <strain evidence="2 3">JCM 9942</strain>
    </source>
</reference>
<protein>
    <submittedName>
        <fullName evidence="2">Uncharacterized protein</fullName>
    </submittedName>
</protein>
<keyword evidence="1" id="KW-0812">Transmembrane</keyword>
<sequence length="125" mass="13554">MKPILLALAFICVASFKFFAVMSESEFVPGAIMFTAMFGAPQLIWLWFLRTRPLSDGQIRSAAFTLTAFLFTSVLFGSFPGVSRPSWGGEGHFEVPAALLVEGFISVLGILLFVAGGKRKNESVA</sequence>
<gene>
    <name evidence="2" type="ORF">ARC78_14505</name>
</gene>
<accession>A0A0R0AG74</accession>
<dbReference type="OrthoDB" id="6061388at2"/>
<proteinExistence type="predicted"/>
<keyword evidence="1" id="KW-0472">Membrane</keyword>
<dbReference type="AlphaFoldDB" id="A0A0R0AG74"/>
<evidence type="ECO:0000313" key="2">
    <source>
        <dbReference type="EMBL" id="KRG39683.1"/>
    </source>
</evidence>
<dbReference type="EMBL" id="LLXS01000044">
    <property type="protein sequence ID" value="KRG39683.1"/>
    <property type="molecule type" value="Genomic_DNA"/>
</dbReference>
<feature type="transmembrane region" description="Helical" evidence="1">
    <location>
        <begin position="95"/>
        <end position="115"/>
    </location>
</feature>
<feature type="transmembrane region" description="Helical" evidence="1">
    <location>
        <begin position="30"/>
        <end position="49"/>
    </location>
</feature>
<keyword evidence="1" id="KW-1133">Transmembrane helix</keyword>
<evidence type="ECO:0000313" key="3">
    <source>
        <dbReference type="Proteomes" id="UP000050836"/>
    </source>
</evidence>
<feature type="transmembrane region" description="Helical" evidence="1">
    <location>
        <begin position="61"/>
        <end position="83"/>
    </location>
</feature>
<dbReference type="RefSeq" id="WP_054658407.1">
    <property type="nucleotide sequence ID" value="NZ_BAZI01000074.1"/>
</dbReference>
<dbReference type="Proteomes" id="UP000050836">
    <property type="component" value="Unassembled WGS sequence"/>
</dbReference>
<organism evidence="2 3">
    <name type="scientific">Stenotrophomonas pictorum JCM 9942</name>
    <dbReference type="NCBI Taxonomy" id="1236960"/>
    <lineage>
        <taxon>Bacteria</taxon>
        <taxon>Pseudomonadati</taxon>
        <taxon>Pseudomonadota</taxon>
        <taxon>Gammaproteobacteria</taxon>
        <taxon>Lysobacterales</taxon>
        <taxon>Lysobacteraceae</taxon>
        <taxon>Stenotrophomonas</taxon>
    </lineage>
</organism>
<comment type="caution">
    <text evidence="2">The sequence shown here is derived from an EMBL/GenBank/DDBJ whole genome shotgun (WGS) entry which is preliminary data.</text>
</comment>
<keyword evidence="3" id="KW-1185">Reference proteome</keyword>